<feature type="transmembrane region" description="Helical" evidence="1">
    <location>
        <begin position="89"/>
        <end position="110"/>
    </location>
</feature>
<sequence length="144" mass="16481">MEAVKILLATIAGTSAMTAFSYLASETFRELWKEPVLLNILTSRSSVALEPRRKSMFGWFLHYLFGLLFVACYHWIWSSSYANPTWFCGLIFGIISGMIGIAGWFFLFKLTDQKPKIKVGQYYLQLFLAHIVFALVVVGVYKLF</sequence>
<reference evidence="2 3" key="1">
    <citation type="submission" date="2018-11" db="EMBL/GenBank/DDBJ databases">
        <title>Flavobacterium sp. nov., YIM 102600 draft genome.</title>
        <authorList>
            <person name="Li G."/>
            <person name="Jiang Y."/>
        </authorList>
    </citation>
    <scope>NUCLEOTIDE SEQUENCE [LARGE SCALE GENOMIC DNA]</scope>
    <source>
        <strain evidence="2 3">YIM 102600</strain>
    </source>
</reference>
<feature type="transmembrane region" description="Helical" evidence="1">
    <location>
        <begin position="59"/>
        <end position="77"/>
    </location>
</feature>
<protein>
    <recommendedName>
        <fullName evidence="4">DUF2938 family protein</fullName>
    </recommendedName>
</protein>
<evidence type="ECO:0008006" key="4">
    <source>
        <dbReference type="Google" id="ProtNLM"/>
    </source>
</evidence>
<organism evidence="2 3">
    <name type="scientific">Flavobacterium macacae</name>
    <dbReference type="NCBI Taxonomy" id="2488993"/>
    <lineage>
        <taxon>Bacteria</taxon>
        <taxon>Pseudomonadati</taxon>
        <taxon>Bacteroidota</taxon>
        <taxon>Flavobacteriia</taxon>
        <taxon>Flavobacteriales</taxon>
        <taxon>Flavobacteriaceae</taxon>
        <taxon>Flavobacterium</taxon>
    </lineage>
</organism>
<evidence type="ECO:0000256" key="1">
    <source>
        <dbReference type="SAM" id="Phobius"/>
    </source>
</evidence>
<dbReference type="EMBL" id="RQVR01000021">
    <property type="protein sequence ID" value="RRJ88961.1"/>
    <property type="molecule type" value="Genomic_DNA"/>
</dbReference>
<name>A0A3P3W1P5_9FLAO</name>
<dbReference type="Proteomes" id="UP000271937">
    <property type="component" value="Unassembled WGS sequence"/>
</dbReference>
<evidence type="ECO:0000313" key="3">
    <source>
        <dbReference type="Proteomes" id="UP000271937"/>
    </source>
</evidence>
<gene>
    <name evidence="2" type="ORF">EG849_13930</name>
</gene>
<dbReference type="OrthoDB" id="673991at2"/>
<feature type="transmembrane region" description="Helical" evidence="1">
    <location>
        <begin position="6"/>
        <end position="24"/>
    </location>
</feature>
<feature type="transmembrane region" description="Helical" evidence="1">
    <location>
        <begin position="122"/>
        <end position="141"/>
    </location>
</feature>
<comment type="caution">
    <text evidence="2">The sequence shown here is derived from an EMBL/GenBank/DDBJ whole genome shotgun (WGS) entry which is preliminary data.</text>
</comment>
<keyword evidence="1" id="KW-1133">Transmembrane helix</keyword>
<dbReference type="RefSeq" id="WP_125013801.1">
    <property type="nucleotide sequence ID" value="NZ_RQVR01000021.1"/>
</dbReference>
<keyword evidence="1" id="KW-0472">Membrane</keyword>
<proteinExistence type="predicted"/>
<keyword evidence="3" id="KW-1185">Reference proteome</keyword>
<dbReference type="AlphaFoldDB" id="A0A3P3W1P5"/>
<accession>A0A3P3W1P5</accession>
<evidence type="ECO:0000313" key="2">
    <source>
        <dbReference type="EMBL" id="RRJ88961.1"/>
    </source>
</evidence>
<keyword evidence="1" id="KW-0812">Transmembrane</keyword>